<dbReference type="HOGENOM" id="CLU_036885_0_0_11"/>
<reference evidence="4 5" key="1">
    <citation type="submission" date="2010-04" db="EMBL/GenBank/DDBJ databases">
        <authorList>
            <person name="Muzny D."/>
            <person name="Qin X."/>
            <person name="Deng J."/>
            <person name="Jiang H."/>
            <person name="Liu Y."/>
            <person name="Qu J."/>
            <person name="Song X.-Z."/>
            <person name="Zhang L."/>
            <person name="Thornton R."/>
            <person name="Coyle M."/>
            <person name="Francisco L."/>
            <person name="Jackson L."/>
            <person name="Javaid M."/>
            <person name="Korchina V."/>
            <person name="Kovar C."/>
            <person name="Mata R."/>
            <person name="Mathew T."/>
            <person name="Ngo R."/>
            <person name="Nguyen L."/>
            <person name="Nguyen N."/>
            <person name="Okwuonu G."/>
            <person name="Ongeri F."/>
            <person name="Pham C."/>
            <person name="Simmons D."/>
            <person name="Wilczek-Boney K."/>
            <person name="Hale W."/>
            <person name="Jakkamsetti A."/>
            <person name="Pham P."/>
            <person name="Ruth R."/>
            <person name="San Lucas F."/>
            <person name="Warren J."/>
            <person name="Zhang J."/>
            <person name="Zhao Z."/>
            <person name="Zhou C."/>
            <person name="Zhu D."/>
            <person name="Lee S."/>
            <person name="Bess C."/>
            <person name="Blankenburg K."/>
            <person name="Forbes L."/>
            <person name="Fu Q."/>
            <person name="Gubbala S."/>
            <person name="Hirani K."/>
            <person name="Jayaseelan J.C."/>
            <person name="Lara F."/>
            <person name="Munidasa M."/>
            <person name="Palculict T."/>
            <person name="Patil S."/>
            <person name="Pu L.-L."/>
            <person name="Saada N."/>
            <person name="Tang L."/>
            <person name="Weissenberger G."/>
            <person name="Zhu Y."/>
            <person name="Hemphill L."/>
            <person name="Shang Y."/>
            <person name="Youmans B."/>
            <person name="Ayvaz T."/>
            <person name="Ross M."/>
            <person name="Santibanez J."/>
            <person name="Aqrawi P."/>
            <person name="Gross S."/>
            <person name="Joshi V."/>
            <person name="Fowler G."/>
            <person name="Nazareth L."/>
            <person name="Reid J."/>
            <person name="Worley K."/>
            <person name="Petrosino J."/>
            <person name="Highlander S."/>
            <person name="Gibbs R."/>
        </authorList>
    </citation>
    <scope>NUCLEOTIDE SEQUENCE [LARGE SCALE GENOMIC DNA]</scope>
    <source>
        <strain evidence="4 5">ATCC BAA-614</strain>
    </source>
</reference>
<sequence>MKVDAPGLIAASQRLLAAVEGLGGSGVPHAPLAADPASLGAATRLTTAGEELTAALTAHVAALVGTIEHLTGTAITFVETDANNAAALASLNGAGATAAGVAGSAPPAPPVPPDVRVPMGPPPPMPPEAISVAVHSGSPSGGEPFINAWSRVAAATHDASQLIRDSVQQLPDTLDGPVSTPAVSHHLMTFAKGLDTYGRRAQTLVKQANDHADSQFQVRQAVPTPQQFTTAQKRVQTIAFANAASGGKHAAQLAQAVAEKNKLDTQAVTHYPPYHVRTVANTSGEDPDAAATDQPDADPLDQDPAAPKSPGDPTTSGPDDGQGPGLTDPAADPLAAQSGGAAGLIPQLLPTLLGSAGGLIGGALGAVTKGPQAVLQAGEQAIQAATQGLSNLGEPKMDAPPTGNESAPAGGDPAGGGGDPAPTTPAGG</sequence>
<gene>
    <name evidence="4" type="ORF">HMPREF0591_1439</name>
</gene>
<evidence type="ECO:0000259" key="3">
    <source>
        <dbReference type="Pfam" id="PF00823"/>
    </source>
</evidence>
<feature type="non-terminal residue" evidence="4">
    <location>
        <position position="428"/>
    </location>
</feature>
<evidence type="ECO:0000313" key="5">
    <source>
        <dbReference type="Proteomes" id="UP000003653"/>
    </source>
</evidence>
<comment type="similarity">
    <text evidence="1">Belongs to the mycobacterial PPE family.</text>
</comment>
<dbReference type="InterPro" id="IPR038332">
    <property type="entry name" value="PPE_sf"/>
</dbReference>
<dbReference type="Pfam" id="PF00823">
    <property type="entry name" value="PPE"/>
    <property type="match status" value="1"/>
</dbReference>
<dbReference type="eggNOG" id="ENOG5031EBU">
    <property type="taxonomic scope" value="Bacteria"/>
</dbReference>
<dbReference type="InterPro" id="IPR000030">
    <property type="entry name" value="PPE_dom"/>
</dbReference>
<feature type="domain" description="PPE" evidence="3">
    <location>
        <begin position="125"/>
        <end position="278"/>
    </location>
</feature>
<accession>D5P5J5</accession>
<keyword evidence="5" id="KW-1185">Reference proteome</keyword>
<name>D5P5J5_9MYCO</name>
<dbReference type="SUPFAM" id="SSF140459">
    <property type="entry name" value="PE/PPE dimer-like"/>
    <property type="match status" value="1"/>
</dbReference>
<proteinExistence type="inferred from homology"/>
<evidence type="ECO:0000256" key="2">
    <source>
        <dbReference type="SAM" id="MobiDB-lite"/>
    </source>
</evidence>
<organism evidence="4 5">
    <name type="scientific">Mycobacterium parascrofulaceum ATCC BAA-614</name>
    <dbReference type="NCBI Taxonomy" id="525368"/>
    <lineage>
        <taxon>Bacteria</taxon>
        <taxon>Bacillati</taxon>
        <taxon>Actinomycetota</taxon>
        <taxon>Actinomycetes</taxon>
        <taxon>Mycobacteriales</taxon>
        <taxon>Mycobacteriaceae</taxon>
        <taxon>Mycobacterium</taxon>
        <taxon>Mycobacterium simiae complex</taxon>
    </lineage>
</organism>
<dbReference type="EMBL" id="ADNV01000103">
    <property type="protein sequence ID" value="EFG78649.1"/>
    <property type="molecule type" value="Genomic_DNA"/>
</dbReference>
<dbReference type="Proteomes" id="UP000003653">
    <property type="component" value="Unassembled WGS sequence"/>
</dbReference>
<feature type="region of interest" description="Disordered" evidence="2">
    <location>
        <begin position="386"/>
        <end position="428"/>
    </location>
</feature>
<feature type="region of interest" description="Disordered" evidence="2">
    <location>
        <begin position="278"/>
        <end position="337"/>
    </location>
</feature>
<protein>
    <recommendedName>
        <fullName evidence="3">PPE domain-containing protein</fullName>
    </recommendedName>
</protein>
<evidence type="ECO:0000313" key="4">
    <source>
        <dbReference type="EMBL" id="EFG78649.1"/>
    </source>
</evidence>
<dbReference type="AlphaFoldDB" id="D5P5J5"/>
<comment type="caution">
    <text evidence="4">The sequence shown here is derived from an EMBL/GenBank/DDBJ whole genome shotgun (WGS) entry which is preliminary data.</text>
</comment>
<evidence type="ECO:0000256" key="1">
    <source>
        <dbReference type="ARBA" id="ARBA00010652"/>
    </source>
</evidence>
<dbReference type="Gene3D" id="1.20.1260.20">
    <property type="entry name" value="PPE superfamily"/>
    <property type="match status" value="1"/>
</dbReference>